<keyword evidence="2" id="KW-1185">Reference proteome</keyword>
<dbReference type="AlphaFoldDB" id="A0A433Q6Y6"/>
<proteinExistence type="predicted"/>
<dbReference type="Proteomes" id="UP000274822">
    <property type="component" value="Unassembled WGS sequence"/>
</dbReference>
<accession>A0A433Q6Y6</accession>
<dbReference type="EMBL" id="RBNJ01012685">
    <property type="protein sequence ID" value="RUS25545.1"/>
    <property type="molecule type" value="Genomic_DNA"/>
</dbReference>
<organism evidence="1 2">
    <name type="scientific">Jimgerdemannia flammicorona</name>
    <dbReference type="NCBI Taxonomy" id="994334"/>
    <lineage>
        <taxon>Eukaryota</taxon>
        <taxon>Fungi</taxon>
        <taxon>Fungi incertae sedis</taxon>
        <taxon>Mucoromycota</taxon>
        <taxon>Mucoromycotina</taxon>
        <taxon>Endogonomycetes</taxon>
        <taxon>Endogonales</taxon>
        <taxon>Endogonaceae</taxon>
        <taxon>Jimgerdemannia</taxon>
    </lineage>
</organism>
<protein>
    <submittedName>
        <fullName evidence="1">Uncharacterized protein</fullName>
    </submittedName>
</protein>
<evidence type="ECO:0000313" key="2">
    <source>
        <dbReference type="Proteomes" id="UP000274822"/>
    </source>
</evidence>
<reference evidence="1 2" key="1">
    <citation type="journal article" date="2018" name="New Phytol.">
        <title>Phylogenomics of Endogonaceae and evolution of mycorrhizas within Mucoromycota.</title>
        <authorList>
            <person name="Chang Y."/>
            <person name="Desiro A."/>
            <person name="Na H."/>
            <person name="Sandor L."/>
            <person name="Lipzen A."/>
            <person name="Clum A."/>
            <person name="Barry K."/>
            <person name="Grigoriev I.V."/>
            <person name="Martin F.M."/>
            <person name="Stajich J.E."/>
            <person name="Smith M.E."/>
            <person name="Bonito G."/>
            <person name="Spatafora J.W."/>
        </authorList>
    </citation>
    <scope>NUCLEOTIDE SEQUENCE [LARGE SCALE GENOMIC DNA]</scope>
    <source>
        <strain evidence="1 2">AD002</strain>
    </source>
</reference>
<evidence type="ECO:0000313" key="1">
    <source>
        <dbReference type="EMBL" id="RUS25545.1"/>
    </source>
</evidence>
<comment type="caution">
    <text evidence="1">The sequence shown here is derived from an EMBL/GenBank/DDBJ whole genome shotgun (WGS) entry which is preliminary data.</text>
</comment>
<gene>
    <name evidence="1" type="ORF">BC938DRAFT_471993</name>
</gene>
<name>A0A433Q6Y6_9FUNG</name>
<sequence length="79" mass="8089">MSVFSTQATGLALRLEQAQDVVLADGALNVADNGTGGVVHELDADLSDATTGAGATEDLGDLGEFNGLLLGVLRELMRM</sequence>